<reference evidence="1" key="1">
    <citation type="submission" date="2021-01" db="EMBL/GenBank/DDBJ databases">
        <authorList>
            <person name="Corre E."/>
            <person name="Pelletier E."/>
            <person name="Niang G."/>
            <person name="Scheremetjew M."/>
            <person name="Finn R."/>
            <person name="Kale V."/>
            <person name="Holt S."/>
            <person name="Cochrane G."/>
            <person name="Meng A."/>
            <person name="Brown T."/>
            <person name="Cohen L."/>
        </authorList>
    </citation>
    <scope>NUCLEOTIDE SEQUENCE</scope>
    <source>
        <strain evidence="1">Pop2</strain>
    </source>
</reference>
<protein>
    <submittedName>
        <fullName evidence="1">Uncharacterized protein</fullName>
    </submittedName>
</protein>
<accession>A0A7S1YSV6</accession>
<dbReference type="AlphaFoldDB" id="A0A7S1YSV6"/>
<dbReference type="EMBL" id="HBGN01007280">
    <property type="protein sequence ID" value="CAD9318221.1"/>
    <property type="molecule type" value="Transcribed_RNA"/>
</dbReference>
<evidence type="ECO:0000313" key="1">
    <source>
        <dbReference type="EMBL" id="CAD9318221.1"/>
    </source>
</evidence>
<sequence>MVEKCKLGCTSGAEAEDKMANSSRLIFERHVEMDVNDRVDRSLVLKRITMAVLTTIGVFACTELLATHIDSVKLNDTGDGRILAEEDNSFPSIRRLAIVRPFGVSSAASFSQSFSDWTDFPPCNVADHSGDENDVDIDIFLSFSRTYEEDPFAASSVKSIIDKFHAERSSTGSSWSKCFRNIYAIEANIPAGDDVYLPNQAKKNMMWVNGPNRQFSAAVRSVTGGDFGKYDAMFLMEGDCVPVKEYWMDSLRKEAERSFLEHGPFAILGSKYDGDSWDRFHDSLPLSLQHHVNGNAVYNVSHPLFLNLLDQLESESDTPYNAVPYDYRISQILIEGMLGVPPEVPPKIIKEYLAEKGRELPINTRKFHKWWEMYCGHDQNPIRESRVIANYAGTNLSPRHLVNETASIIHGANLYLPWDKSKHEITLVIPDWQEELSGDLISQIDSSTHPFSKIVVMVPDSISESLLHVDTSLHVSIERRSRPDYMDLCTAPIDTEWFMIINSYHIVAPYVELLFTDDKQRRPVIPFTPADDYHCANFRRCYEIHESSKQFSPENSMIIQDFDMLFRTEERDAFCSEWVQRYGEEGDRVHTTGVSTPKEKPLGPTATSYVSYLLMMGLADNLYLFSDSTIFGARDNFLREYSEEEEMAAAFGIPVLSGRLLRDDEVGDTASSEVMKSSRRIQYGYFAPSLMGNPGNDDIYARVPTPSPQIEPAPSSGAIPGYYGDDDIYASPQIEPASSSGAIPDYYFVSPTQSPHQKVNGVNNFPTQGDYDEADENIPPSKRDKYTPITPFDPISPVDTEILEDITSLGELQFSSCCWVFLISLLTSLMIV</sequence>
<gene>
    <name evidence="1" type="ORF">DBRI1063_LOCUS4651</name>
</gene>
<proteinExistence type="predicted"/>
<name>A0A7S1YSV6_9STRA</name>
<organism evidence="1">
    <name type="scientific">Ditylum brightwellii</name>
    <dbReference type="NCBI Taxonomy" id="49249"/>
    <lineage>
        <taxon>Eukaryota</taxon>
        <taxon>Sar</taxon>
        <taxon>Stramenopiles</taxon>
        <taxon>Ochrophyta</taxon>
        <taxon>Bacillariophyta</taxon>
        <taxon>Mediophyceae</taxon>
        <taxon>Lithodesmiophycidae</taxon>
        <taxon>Lithodesmiales</taxon>
        <taxon>Lithodesmiaceae</taxon>
        <taxon>Ditylum</taxon>
    </lineage>
</organism>